<evidence type="ECO:0000259" key="2">
    <source>
        <dbReference type="Pfam" id="PF12708"/>
    </source>
</evidence>
<dbReference type="GeneID" id="22896232"/>
<dbReference type="InterPro" id="IPR012334">
    <property type="entry name" value="Pectin_lyas_fold"/>
</dbReference>
<evidence type="ECO:0000313" key="4">
    <source>
        <dbReference type="Proteomes" id="UP000008784"/>
    </source>
</evidence>
<dbReference type="AlphaFoldDB" id="G1XLF8"/>
<evidence type="ECO:0000256" key="1">
    <source>
        <dbReference type="SAM" id="SignalP"/>
    </source>
</evidence>
<dbReference type="InterPro" id="IPR024535">
    <property type="entry name" value="RHGA/B-epi-like_pectate_lyase"/>
</dbReference>
<dbReference type="Proteomes" id="UP000008784">
    <property type="component" value="Unassembled WGS sequence"/>
</dbReference>
<dbReference type="STRING" id="756982.G1XLF8"/>
<dbReference type="EMBL" id="ADOT01000195">
    <property type="protein sequence ID" value="EGX46164.1"/>
    <property type="molecule type" value="Genomic_DNA"/>
</dbReference>
<dbReference type="SUPFAM" id="SSF51126">
    <property type="entry name" value="Pectin lyase-like"/>
    <property type="match status" value="1"/>
</dbReference>
<accession>G1XLF8</accession>
<organism evidence="3 4">
    <name type="scientific">Arthrobotrys oligospora (strain ATCC 24927 / CBS 115.81 / DSM 1491)</name>
    <name type="common">Nematode-trapping fungus</name>
    <name type="synonym">Didymozoophaga oligospora</name>
    <dbReference type="NCBI Taxonomy" id="756982"/>
    <lineage>
        <taxon>Eukaryota</taxon>
        <taxon>Fungi</taxon>
        <taxon>Dikarya</taxon>
        <taxon>Ascomycota</taxon>
        <taxon>Pezizomycotina</taxon>
        <taxon>Orbiliomycetes</taxon>
        <taxon>Orbiliales</taxon>
        <taxon>Orbiliaceae</taxon>
        <taxon>Orbilia</taxon>
        <taxon>Orbilia oligospora</taxon>
    </lineage>
</organism>
<proteinExistence type="predicted"/>
<dbReference type="HOGENOM" id="CLU_1874955_0_0_1"/>
<gene>
    <name evidence="3" type="ORF">AOL_s00110g328</name>
</gene>
<feature type="chain" id="PRO_5003427419" description="Rhamnogalacturonase A/B/Epimerase-like pectate lyase domain-containing protein" evidence="1">
    <location>
        <begin position="22"/>
        <end position="136"/>
    </location>
</feature>
<reference evidence="3 4" key="1">
    <citation type="journal article" date="2011" name="PLoS Pathog.">
        <title>Genomic and proteomic analyses of the fungus Arthrobotrys oligospora provide insights into nematode-trap formation.</title>
        <authorList>
            <person name="Yang J."/>
            <person name="Wang L."/>
            <person name="Ji X."/>
            <person name="Feng Y."/>
            <person name="Li X."/>
            <person name="Zou C."/>
            <person name="Xu J."/>
            <person name="Ren Y."/>
            <person name="Mi Q."/>
            <person name="Wu J."/>
            <person name="Liu S."/>
            <person name="Liu Y."/>
            <person name="Huang X."/>
            <person name="Wang H."/>
            <person name="Niu X."/>
            <person name="Li J."/>
            <person name="Liang L."/>
            <person name="Luo Y."/>
            <person name="Ji K."/>
            <person name="Zhou W."/>
            <person name="Yu Z."/>
            <person name="Li G."/>
            <person name="Liu Y."/>
            <person name="Li L."/>
            <person name="Qiao M."/>
            <person name="Feng L."/>
            <person name="Zhang K.-Q."/>
        </authorList>
    </citation>
    <scope>NUCLEOTIDE SEQUENCE [LARGE SCALE GENOMIC DNA]</scope>
    <source>
        <strain evidence="4">ATCC 24927 / CBS 115.81 / DSM 1491</strain>
    </source>
</reference>
<feature type="signal peptide" evidence="1">
    <location>
        <begin position="1"/>
        <end position="21"/>
    </location>
</feature>
<feature type="domain" description="Rhamnogalacturonase A/B/Epimerase-like pectate lyase" evidence="2">
    <location>
        <begin position="31"/>
        <end position="98"/>
    </location>
</feature>
<dbReference type="OrthoDB" id="5424777at2759"/>
<dbReference type="InterPro" id="IPR011050">
    <property type="entry name" value="Pectin_lyase_fold/virulence"/>
</dbReference>
<protein>
    <recommendedName>
        <fullName evidence="2">Rhamnogalacturonase A/B/Epimerase-like pectate lyase domain-containing protein</fullName>
    </recommendedName>
</protein>
<dbReference type="Pfam" id="PF12708">
    <property type="entry name" value="Pect-lyase_RHGA_epim"/>
    <property type="match status" value="1"/>
</dbReference>
<sequence length="136" mass="14018">MAVSGWKVPPMTRLLLVEALATKFFGTCGASCGSSTVKPALVYFPNGTYLVSKSIIGYYNTQLVGNLKGLPIIGAASSFIGLGATSSNVYIEGQGGGRLWGSDASGLTYSEDAGSFGGEDRNRVVIISTARDGPQG</sequence>
<dbReference type="RefSeq" id="XP_011125320.1">
    <property type="nucleotide sequence ID" value="XM_011127018.1"/>
</dbReference>
<comment type="caution">
    <text evidence="3">The sequence shown here is derived from an EMBL/GenBank/DDBJ whole genome shotgun (WGS) entry which is preliminary data.</text>
</comment>
<keyword evidence="4" id="KW-1185">Reference proteome</keyword>
<dbReference type="Gene3D" id="2.160.20.10">
    <property type="entry name" value="Single-stranded right-handed beta-helix, Pectin lyase-like"/>
    <property type="match status" value="1"/>
</dbReference>
<keyword evidence="1" id="KW-0732">Signal</keyword>
<name>G1XLF8_ARTOA</name>
<dbReference type="InParanoid" id="G1XLF8"/>
<evidence type="ECO:0000313" key="3">
    <source>
        <dbReference type="EMBL" id="EGX46164.1"/>
    </source>
</evidence>